<dbReference type="AlphaFoldDB" id="A0A1S8AAT8"/>
<evidence type="ECO:0000313" key="1">
    <source>
        <dbReference type="EMBL" id="GAW27226.1"/>
    </source>
</evidence>
<keyword evidence="2" id="KW-1185">Reference proteome</keyword>
<gene>
    <name evidence="1" type="ORF">SAMD00023353_8900180</name>
</gene>
<organism evidence="1">
    <name type="scientific">Rosellinia necatrix</name>
    <name type="common">White root-rot fungus</name>
    <dbReference type="NCBI Taxonomy" id="77044"/>
    <lineage>
        <taxon>Eukaryota</taxon>
        <taxon>Fungi</taxon>
        <taxon>Dikarya</taxon>
        <taxon>Ascomycota</taxon>
        <taxon>Pezizomycotina</taxon>
        <taxon>Sordariomycetes</taxon>
        <taxon>Xylariomycetidae</taxon>
        <taxon>Xylariales</taxon>
        <taxon>Xylariaceae</taxon>
        <taxon>Rosellinia</taxon>
    </lineage>
</organism>
<dbReference type="EMBL" id="DF977534">
    <property type="protein sequence ID" value="GAW27226.1"/>
    <property type="molecule type" value="Genomic_DNA"/>
</dbReference>
<protein>
    <submittedName>
        <fullName evidence="1">Uncharacterized protein</fullName>
    </submittedName>
</protein>
<evidence type="ECO:0000313" key="2">
    <source>
        <dbReference type="Proteomes" id="UP000054516"/>
    </source>
</evidence>
<sequence length="111" mass="12234">MWGLKPRGIIGGYSYIATHALAVSLMMSDDCGFRVPIPGNHPLLFVSSLSWKFPSSNVAGLEFPPPKVYNYRGDETQHEAVASGLVPIFARPGYHVEPRVSSIYVLIPNYL</sequence>
<accession>A0A1S8AAT8</accession>
<proteinExistence type="predicted"/>
<reference evidence="1" key="1">
    <citation type="submission" date="2016-03" db="EMBL/GenBank/DDBJ databases">
        <title>Draft genome sequence of Rosellinia necatrix.</title>
        <authorList>
            <person name="Kanematsu S."/>
        </authorList>
    </citation>
    <scope>NUCLEOTIDE SEQUENCE [LARGE SCALE GENOMIC DNA]</scope>
    <source>
        <strain evidence="1">W97</strain>
    </source>
</reference>
<name>A0A1S8AAT8_ROSNE</name>
<dbReference type="Proteomes" id="UP000054516">
    <property type="component" value="Unassembled WGS sequence"/>
</dbReference>